<reference evidence="1 2" key="1">
    <citation type="journal article" date="2021" name="Elife">
        <title>Chloroplast acquisition without the gene transfer in kleptoplastic sea slugs, Plakobranchus ocellatus.</title>
        <authorList>
            <person name="Maeda T."/>
            <person name="Takahashi S."/>
            <person name="Yoshida T."/>
            <person name="Shimamura S."/>
            <person name="Takaki Y."/>
            <person name="Nagai Y."/>
            <person name="Toyoda A."/>
            <person name="Suzuki Y."/>
            <person name="Arimoto A."/>
            <person name="Ishii H."/>
            <person name="Satoh N."/>
            <person name="Nishiyama T."/>
            <person name="Hasebe M."/>
            <person name="Maruyama T."/>
            <person name="Minagawa J."/>
            <person name="Obokata J."/>
            <person name="Shigenobu S."/>
        </authorList>
    </citation>
    <scope>NUCLEOTIDE SEQUENCE [LARGE SCALE GENOMIC DNA]</scope>
</reference>
<dbReference type="Proteomes" id="UP000735302">
    <property type="component" value="Unassembled WGS sequence"/>
</dbReference>
<evidence type="ECO:0000313" key="2">
    <source>
        <dbReference type="Proteomes" id="UP000735302"/>
    </source>
</evidence>
<accession>A0AAV4D855</accession>
<sequence length="99" mass="11605">MHNLTGEQKLYPPICEQSQYFVTGQTAVSCRHKLRNELDGQPARCCIFHRKRSISRSRWHRQCLSNNRAISLLDLYLRKETLVLIVYTCEKKLVLIAQS</sequence>
<name>A0AAV4D855_9GAST</name>
<proteinExistence type="predicted"/>
<comment type="caution">
    <text evidence="1">The sequence shown here is derived from an EMBL/GenBank/DDBJ whole genome shotgun (WGS) entry which is preliminary data.</text>
</comment>
<organism evidence="1 2">
    <name type="scientific">Plakobranchus ocellatus</name>
    <dbReference type="NCBI Taxonomy" id="259542"/>
    <lineage>
        <taxon>Eukaryota</taxon>
        <taxon>Metazoa</taxon>
        <taxon>Spiralia</taxon>
        <taxon>Lophotrochozoa</taxon>
        <taxon>Mollusca</taxon>
        <taxon>Gastropoda</taxon>
        <taxon>Heterobranchia</taxon>
        <taxon>Euthyneura</taxon>
        <taxon>Panpulmonata</taxon>
        <taxon>Sacoglossa</taxon>
        <taxon>Placobranchoidea</taxon>
        <taxon>Plakobranchidae</taxon>
        <taxon>Plakobranchus</taxon>
    </lineage>
</organism>
<dbReference type="AlphaFoldDB" id="A0AAV4D855"/>
<gene>
    <name evidence="1" type="ORF">PoB_006683900</name>
</gene>
<keyword evidence="2" id="KW-1185">Reference proteome</keyword>
<dbReference type="EMBL" id="BLXT01007613">
    <property type="protein sequence ID" value="GFO40334.1"/>
    <property type="molecule type" value="Genomic_DNA"/>
</dbReference>
<evidence type="ECO:0000313" key="1">
    <source>
        <dbReference type="EMBL" id="GFO40334.1"/>
    </source>
</evidence>
<protein>
    <submittedName>
        <fullName evidence="1">Uncharacterized protein</fullName>
    </submittedName>
</protein>